<dbReference type="Proteomes" id="UP000053815">
    <property type="component" value="Unassembled WGS sequence"/>
</dbReference>
<feature type="compositionally biased region" description="Polar residues" evidence="2">
    <location>
        <begin position="133"/>
        <end position="142"/>
    </location>
</feature>
<organism evidence="4">
    <name type="scientific">Mucor ambiguus</name>
    <dbReference type="NCBI Taxonomy" id="91626"/>
    <lineage>
        <taxon>Eukaryota</taxon>
        <taxon>Fungi</taxon>
        <taxon>Fungi incertae sedis</taxon>
        <taxon>Mucoromycota</taxon>
        <taxon>Mucoromycotina</taxon>
        <taxon>Mucoromycetes</taxon>
        <taxon>Mucorales</taxon>
        <taxon>Mucorineae</taxon>
        <taxon>Mucoraceae</taxon>
        <taxon>Mucor</taxon>
    </lineage>
</organism>
<name>A0A0C9MQY6_9FUNG</name>
<feature type="transmembrane region" description="Helical" evidence="3">
    <location>
        <begin position="483"/>
        <end position="508"/>
    </location>
</feature>
<keyword evidence="1" id="KW-0175">Coiled coil</keyword>
<evidence type="ECO:0000313" key="5">
    <source>
        <dbReference type="Proteomes" id="UP000053815"/>
    </source>
</evidence>
<evidence type="ECO:0000313" key="4">
    <source>
        <dbReference type="EMBL" id="GAN09864.1"/>
    </source>
</evidence>
<feature type="compositionally biased region" description="Basic and acidic residues" evidence="2">
    <location>
        <begin position="144"/>
        <end position="180"/>
    </location>
</feature>
<dbReference type="OrthoDB" id="5599619at2759"/>
<proteinExistence type="predicted"/>
<evidence type="ECO:0000256" key="1">
    <source>
        <dbReference type="SAM" id="Coils"/>
    </source>
</evidence>
<keyword evidence="3" id="KW-0472">Membrane</keyword>
<sequence>MLKNPAKAYQDAFIDSSNAKQLPMSDEQVEKYIHVFFSNSPRANSGTAPTFEWLQFLEMFNEQQNHYILTEQQKKAIKPYCVQNPDLEMTPEEFVKLLAIIRHEATMEERKPRATSSTPAARRLFDSRPRSSRLISSKSATSYYDDRASTNHPDDNLNHMSDRTRESDFNDEHSNNDRDMSLVKRLRKEKTIAARQAREYESRIEHLNKEHSERIMQVQTRLENMQIEAEQQKQLLADQKLKEKDKMEKIVELKSQTAEYEKLHALAVKKLQKKSDELELLKEELHSLQETHNMTLSQLESTEIQAKEMLRVHEKEKADFHMKLDQEKRQTLDARHALEAQQNESVKLMELIDRQKFDLDEARSGVRYYSNSSPPSLDKKTSAATATSSHDIEETEHTFAHEEIEAKYLKKIELIQQERDEFEQQLATVRDILKEEQAAAALIQEKQREKIQDLSTGLNQQLGLIDSIRQSINTHQSGQANKFYLGLTVIPWVFLFYHLLLIMFYYVIELTQTQAPQVYPLSLSRFLDELFFKYLQKSNS</sequence>
<keyword evidence="3" id="KW-0812">Transmembrane</keyword>
<feature type="region of interest" description="Disordered" evidence="2">
    <location>
        <begin position="367"/>
        <end position="395"/>
    </location>
</feature>
<evidence type="ECO:0000256" key="3">
    <source>
        <dbReference type="SAM" id="Phobius"/>
    </source>
</evidence>
<accession>A0A0C9MQY6</accession>
<dbReference type="EMBL" id="DF836588">
    <property type="protein sequence ID" value="GAN09864.1"/>
    <property type="molecule type" value="Genomic_DNA"/>
</dbReference>
<feature type="coiled-coil region" evidence="1">
    <location>
        <begin position="405"/>
        <end position="439"/>
    </location>
</feature>
<reference evidence="4" key="1">
    <citation type="submission" date="2014-09" db="EMBL/GenBank/DDBJ databases">
        <title>Draft genome sequence of an oleaginous Mucoromycotina fungus Mucor ambiguus NBRC6742.</title>
        <authorList>
            <person name="Takeda I."/>
            <person name="Yamane N."/>
            <person name="Morita T."/>
            <person name="Tamano K."/>
            <person name="Machida M."/>
            <person name="Baker S."/>
            <person name="Koike H."/>
        </authorList>
    </citation>
    <scope>NUCLEOTIDE SEQUENCE</scope>
    <source>
        <strain evidence="4">NBRC 6742</strain>
    </source>
</reference>
<gene>
    <name evidence="4" type="ORF">MAM1_0299d09397</name>
</gene>
<feature type="coiled-coil region" evidence="1">
    <location>
        <begin position="183"/>
        <end position="344"/>
    </location>
</feature>
<dbReference type="STRING" id="91626.A0A0C9MQY6"/>
<dbReference type="AlphaFoldDB" id="A0A0C9MQY6"/>
<feature type="region of interest" description="Disordered" evidence="2">
    <location>
        <begin position="107"/>
        <end position="180"/>
    </location>
</feature>
<keyword evidence="3" id="KW-1133">Transmembrane helix</keyword>
<protein>
    <submittedName>
        <fullName evidence="4">Uncharacterized protein</fullName>
    </submittedName>
</protein>
<keyword evidence="5" id="KW-1185">Reference proteome</keyword>
<evidence type="ECO:0000256" key="2">
    <source>
        <dbReference type="SAM" id="MobiDB-lite"/>
    </source>
</evidence>